<evidence type="ECO:0000256" key="3">
    <source>
        <dbReference type="ARBA" id="ARBA00023163"/>
    </source>
</evidence>
<dbReference type="Pfam" id="PF13377">
    <property type="entry name" value="Peripla_BP_3"/>
    <property type="match status" value="1"/>
</dbReference>
<dbReference type="PROSITE" id="PS50932">
    <property type="entry name" value="HTH_LACI_2"/>
    <property type="match status" value="1"/>
</dbReference>
<dbReference type="SUPFAM" id="SSF47413">
    <property type="entry name" value="lambda repressor-like DNA-binding domains"/>
    <property type="match status" value="1"/>
</dbReference>
<keyword evidence="3" id="KW-0804">Transcription</keyword>
<dbReference type="InterPro" id="IPR010982">
    <property type="entry name" value="Lambda_DNA-bd_dom_sf"/>
</dbReference>
<proteinExistence type="predicted"/>
<dbReference type="GO" id="GO:0000976">
    <property type="term" value="F:transcription cis-regulatory region binding"/>
    <property type="evidence" value="ECO:0007669"/>
    <property type="project" value="TreeGrafter"/>
</dbReference>
<dbReference type="PANTHER" id="PTHR30146:SF109">
    <property type="entry name" value="HTH-TYPE TRANSCRIPTIONAL REGULATOR GALS"/>
    <property type="match status" value="1"/>
</dbReference>
<dbReference type="Gene3D" id="1.10.260.40">
    <property type="entry name" value="lambda repressor-like DNA-binding domains"/>
    <property type="match status" value="1"/>
</dbReference>
<organism evidence="5">
    <name type="scientific">bioreactor metagenome</name>
    <dbReference type="NCBI Taxonomy" id="1076179"/>
    <lineage>
        <taxon>unclassified sequences</taxon>
        <taxon>metagenomes</taxon>
        <taxon>ecological metagenomes</taxon>
    </lineage>
</organism>
<sequence length="337" mass="37548">MIDSVTIKMISQHMGYSVSTISKALNGYPDIGESTRKHIIETATQMGYVPNLMARSLVKKTSHIISVIMPDIATSIYSEIYKSIQHSCRVNNLNVFLCDCDRNLELEIEYVKVALENQVMGILIAPLSDDISHIRSLVSDRIPVVYLGGKVNDARENFVSSNNTYGAELGMDYLFSLGHRRITAITDDGSSLSCLRRIEAYAGKMDAHHLEKHILISERREDNVQKTGYLLTKKLIASHSIPTAIFAVKDLLAVGVMQALNESGIRVPEDVSILGYDDISLAALPMLELTTIAQPKKEMGDNALRILLEQVEKQGMIPKSNYYAHPQLVVRKSCRRV</sequence>
<dbReference type="CDD" id="cd01392">
    <property type="entry name" value="HTH_LacI"/>
    <property type="match status" value="1"/>
</dbReference>
<dbReference type="PANTHER" id="PTHR30146">
    <property type="entry name" value="LACI-RELATED TRANSCRIPTIONAL REPRESSOR"/>
    <property type="match status" value="1"/>
</dbReference>
<dbReference type="InterPro" id="IPR046335">
    <property type="entry name" value="LacI/GalR-like_sensor"/>
</dbReference>
<dbReference type="AlphaFoldDB" id="A0A644ZJP7"/>
<name>A0A644ZJP7_9ZZZZ</name>
<comment type="caution">
    <text evidence="5">The sequence shown here is derived from an EMBL/GenBank/DDBJ whole genome shotgun (WGS) entry which is preliminary data.</text>
</comment>
<dbReference type="Gene3D" id="3.40.50.2300">
    <property type="match status" value="2"/>
</dbReference>
<gene>
    <name evidence="5" type="primary">degA_16</name>
    <name evidence="5" type="ORF">SDC9_87606</name>
</gene>
<dbReference type="GO" id="GO:0003700">
    <property type="term" value="F:DNA-binding transcription factor activity"/>
    <property type="evidence" value="ECO:0007669"/>
    <property type="project" value="TreeGrafter"/>
</dbReference>
<evidence type="ECO:0000256" key="2">
    <source>
        <dbReference type="ARBA" id="ARBA00023125"/>
    </source>
</evidence>
<accession>A0A644ZJP7</accession>
<keyword evidence="2" id="KW-0238">DNA-binding</keyword>
<dbReference type="SMART" id="SM00354">
    <property type="entry name" value="HTH_LACI"/>
    <property type="match status" value="1"/>
</dbReference>
<dbReference type="CDD" id="cd06267">
    <property type="entry name" value="PBP1_LacI_sugar_binding-like"/>
    <property type="match status" value="1"/>
</dbReference>
<evidence type="ECO:0000259" key="4">
    <source>
        <dbReference type="PROSITE" id="PS50932"/>
    </source>
</evidence>
<protein>
    <submittedName>
        <fullName evidence="5">HTH-type transcriptional regulator DegA</fullName>
    </submittedName>
</protein>
<reference evidence="5" key="1">
    <citation type="submission" date="2019-08" db="EMBL/GenBank/DDBJ databases">
        <authorList>
            <person name="Kucharzyk K."/>
            <person name="Murdoch R.W."/>
            <person name="Higgins S."/>
            <person name="Loffler F."/>
        </authorList>
    </citation>
    <scope>NUCLEOTIDE SEQUENCE</scope>
</reference>
<dbReference type="EMBL" id="VSSQ01009192">
    <property type="protein sequence ID" value="MPM40957.1"/>
    <property type="molecule type" value="Genomic_DNA"/>
</dbReference>
<dbReference type="InterPro" id="IPR000843">
    <property type="entry name" value="HTH_LacI"/>
</dbReference>
<keyword evidence="1" id="KW-0805">Transcription regulation</keyword>
<dbReference type="SUPFAM" id="SSF53822">
    <property type="entry name" value="Periplasmic binding protein-like I"/>
    <property type="match status" value="1"/>
</dbReference>
<feature type="domain" description="HTH lacI-type" evidence="4">
    <location>
        <begin position="5"/>
        <end position="59"/>
    </location>
</feature>
<evidence type="ECO:0000313" key="5">
    <source>
        <dbReference type="EMBL" id="MPM40957.1"/>
    </source>
</evidence>
<dbReference type="InterPro" id="IPR028082">
    <property type="entry name" value="Peripla_BP_I"/>
</dbReference>
<evidence type="ECO:0000256" key="1">
    <source>
        <dbReference type="ARBA" id="ARBA00023015"/>
    </source>
</evidence>